<name>A0A4Q1CQ05_9BACT</name>
<feature type="domain" description="Methyltransferase" evidence="1">
    <location>
        <begin position="83"/>
        <end position="171"/>
    </location>
</feature>
<dbReference type="AlphaFoldDB" id="A0A4Q1CQ05"/>
<dbReference type="InterPro" id="IPR025714">
    <property type="entry name" value="Methyltranfer_dom"/>
</dbReference>
<dbReference type="CDD" id="cd02440">
    <property type="entry name" value="AdoMet_MTases"/>
    <property type="match status" value="1"/>
</dbReference>
<accession>A0A4Q1CQ05</accession>
<protein>
    <submittedName>
        <fullName evidence="2">Class I SAM-dependent methyltransferase</fullName>
    </submittedName>
</protein>
<dbReference type="OrthoDB" id="9780095at2"/>
<dbReference type="RefSeq" id="WP_129130191.1">
    <property type="nucleotide sequence ID" value="NZ_SDHW01000001.1"/>
</dbReference>
<keyword evidence="2" id="KW-0489">Methyltransferase</keyword>
<dbReference type="EMBL" id="SDHW01000001">
    <property type="protein sequence ID" value="RXK62821.1"/>
    <property type="molecule type" value="Genomic_DNA"/>
</dbReference>
<evidence type="ECO:0000313" key="3">
    <source>
        <dbReference type="Proteomes" id="UP000290204"/>
    </source>
</evidence>
<dbReference type="SUPFAM" id="SSF53335">
    <property type="entry name" value="S-adenosyl-L-methionine-dependent methyltransferases"/>
    <property type="match status" value="1"/>
</dbReference>
<dbReference type="GO" id="GO:0008168">
    <property type="term" value="F:methyltransferase activity"/>
    <property type="evidence" value="ECO:0007669"/>
    <property type="project" value="UniProtKB-KW"/>
</dbReference>
<dbReference type="GO" id="GO:0032259">
    <property type="term" value="P:methylation"/>
    <property type="evidence" value="ECO:0007669"/>
    <property type="project" value="UniProtKB-KW"/>
</dbReference>
<gene>
    <name evidence="2" type="ORF">ESA94_07435</name>
</gene>
<comment type="caution">
    <text evidence="2">The sequence shown here is derived from an EMBL/GenBank/DDBJ whole genome shotgun (WGS) entry which is preliminary data.</text>
</comment>
<proteinExistence type="predicted"/>
<sequence>MKLLNHIKYFYYIASNWSYKLGWFTLKKEIQGERRYNIDTTAAISLSKLKLKGSQLKHATEYMPVNYFTLEALLDRMPDTAKKGAFLDIGCGKGRALCVAAAYGYKKVEGIDFAKELIEAANTNLEKLKKQYPTTAYNLAWGDLNSLTIDEHVTTIFLFNPFDEVLMKHVIRKINSSLAKRPRRLFVLYCTPRHEELFFEDGFDVTFRVKKFGYLEGVILEKSNSQ</sequence>
<organism evidence="2 3">
    <name type="scientific">Lacibacter luteus</name>
    <dbReference type="NCBI Taxonomy" id="2508719"/>
    <lineage>
        <taxon>Bacteria</taxon>
        <taxon>Pseudomonadati</taxon>
        <taxon>Bacteroidota</taxon>
        <taxon>Chitinophagia</taxon>
        <taxon>Chitinophagales</taxon>
        <taxon>Chitinophagaceae</taxon>
        <taxon>Lacibacter</taxon>
    </lineage>
</organism>
<dbReference type="Gene3D" id="3.40.50.150">
    <property type="entry name" value="Vaccinia Virus protein VP39"/>
    <property type="match status" value="1"/>
</dbReference>
<reference evidence="2 3" key="1">
    <citation type="submission" date="2019-01" db="EMBL/GenBank/DDBJ databases">
        <title>Lacibacter sp. strain TTM-7.</title>
        <authorList>
            <person name="Chen W.-M."/>
        </authorList>
    </citation>
    <scope>NUCLEOTIDE SEQUENCE [LARGE SCALE GENOMIC DNA]</scope>
    <source>
        <strain evidence="2 3">TTM-7</strain>
    </source>
</reference>
<dbReference type="Pfam" id="PF13847">
    <property type="entry name" value="Methyltransf_31"/>
    <property type="match status" value="1"/>
</dbReference>
<evidence type="ECO:0000259" key="1">
    <source>
        <dbReference type="Pfam" id="PF13847"/>
    </source>
</evidence>
<dbReference type="Proteomes" id="UP000290204">
    <property type="component" value="Unassembled WGS sequence"/>
</dbReference>
<keyword evidence="3" id="KW-1185">Reference proteome</keyword>
<evidence type="ECO:0000313" key="2">
    <source>
        <dbReference type="EMBL" id="RXK62821.1"/>
    </source>
</evidence>
<dbReference type="InterPro" id="IPR029063">
    <property type="entry name" value="SAM-dependent_MTases_sf"/>
</dbReference>
<keyword evidence="2" id="KW-0808">Transferase</keyword>